<feature type="non-terminal residue" evidence="1">
    <location>
        <position position="187"/>
    </location>
</feature>
<sequence>QVEMTLYRIPPTELTKTSPVFRDMFQMPPDGENKPEGMSDDNPILLHSILQIDWERLLNVLLHKTYLDPPLDFRIEQWISVLKLSTLWEMNAVRAVAIKKIESFDDHARKIDIAREYKIPDYFLPALSQLITRPQPLSIEDLLYLGLMCCLKVASIRERVNHYWTDHPRNSTNVFWAQRRPSIRRRG</sequence>
<gene>
    <name evidence="1" type="ORF">BDP27DRAFT_1216148</name>
</gene>
<keyword evidence="2" id="KW-1185">Reference proteome</keyword>
<organism evidence="1 2">
    <name type="scientific">Rhodocollybia butyracea</name>
    <dbReference type="NCBI Taxonomy" id="206335"/>
    <lineage>
        <taxon>Eukaryota</taxon>
        <taxon>Fungi</taxon>
        <taxon>Dikarya</taxon>
        <taxon>Basidiomycota</taxon>
        <taxon>Agaricomycotina</taxon>
        <taxon>Agaricomycetes</taxon>
        <taxon>Agaricomycetidae</taxon>
        <taxon>Agaricales</taxon>
        <taxon>Marasmiineae</taxon>
        <taxon>Omphalotaceae</taxon>
        <taxon>Rhodocollybia</taxon>
    </lineage>
</organism>
<proteinExistence type="predicted"/>
<comment type="caution">
    <text evidence="1">The sequence shown here is derived from an EMBL/GenBank/DDBJ whole genome shotgun (WGS) entry which is preliminary data.</text>
</comment>
<dbReference type="EMBL" id="JADNRY010000019">
    <property type="protein sequence ID" value="KAF9073187.1"/>
    <property type="molecule type" value="Genomic_DNA"/>
</dbReference>
<accession>A0A9P5UBL0</accession>
<evidence type="ECO:0008006" key="3">
    <source>
        <dbReference type="Google" id="ProtNLM"/>
    </source>
</evidence>
<dbReference type="OrthoDB" id="3223751at2759"/>
<protein>
    <recommendedName>
        <fullName evidence="3">BTB domain-containing protein</fullName>
    </recommendedName>
</protein>
<evidence type="ECO:0000313" key="2">
    <source>
        <dbReference type="Proteomes" id="UP000772434"/>
    </source>
</evidence>
<name>A0A9P5UBL0_9AGAR</name>
<reference evidence="1" key="1">
    <citation type="submission" date="2020-11" db="EMBL/GenBank/DDBJ databases">
        <authorList>
            <consortium name="DOE Joint Genome Institute"/>
            <person name="Ahrendt S."/>
            <person name="Riley R."/>
            <person name="Andreopoulos W."/>
            <person name="Labutti K."/>
            <person name="Pangilinan J."/>
            <person name="Ruiz-Duenas F.J."/>
            <person name="Barrasa J.M."/>
            <person name="Sanchez-Garcia M."/>
            <person name="Camarero S."/>
            <person name="Miyauchi S."/>
            <person name="Serrano A."/>
            <person name="Linde D."/>
            <person name="Babiker R."/>
            <person name="Drula E."/>
            <person name="Ayuso-Fernandez I."/>
            <person name="Pacheco R."/>
            <person name="Padilla G."/>
            <person name="Ferreira P."/>
            <person name="Barriuso J."/>
            <person name="Kellner H."/>
            <person name="Castanera R."/>
            <person name="Alfaro M."/>
            <person name="Ramirez L."/>
            <person name="Pisabarro A.G."/>
            <person name="Kuo A."/>
            <person name="Tritt A."/>
            <person name="Lipzen A."/>
            <person name="He G."/>
            <person name="Yan M."/>
            <person name="Ng V."/>
            <person name="Cullen D."/>
            <person name="Martin F."/>
            <person name="Rosso M.-N."/>
            <person name="Henrissat B."/>
            <person name="Hibbett D."/>
            <person name="Martinez A.T."/>
            <person name="Grigoriev I.V."/>
        </authorList>
    </citation>
    <scope>NUCLEOTIDE SEQUENCE</scope>
    <source>
        <strain evidence="1">AH 40177</strain>
    </source>
</reference>
<dbReference type="AlphaFoldDB" id="A0A9P5UBL0"/>
<dbReference type="Proteomes" id="UP000772434">
    <property type="component" value="Unassembled WGS sequence"/>
</dbReference>
<evidence type="ECO:0000313" key="1">
    <source>
        <dbReference type="EMBL" id="KAF9073187.1"/>
    </source>
</evidence>